<name>A0A915IEN7_ROMCU</name>
<sequence length="98" mass="11505">MRDSFDFDRCNLRQIFEKKHCAFIMQNESNNFMCYVFHVEPSAAILAKIIEAACKNRYQKIMADGASTSRHWGHAIRDAFGSLTHRRSSNNEQKRYSR</sequence>
<dbReference type="GO" id="GO:0005634">
    <property type="term" value="C:nucleus"/>
    <property type="evidence" value="ECO:0007669"/>
    <property type="project" value="TreeGrafter"/>
</dbReference>
<evidence type="ECO:0000313" key="2">
    <source>
        <dbReference type="WBParaSite" id="nRc.2.0.1.t11681-RA"/>
    </source>
</evidence>
<dbReference type="InterPro" id="IPR039576">
    <property type="entry name" value="APBB1/2/3"/>
</dbReference>
<dbReference type="SUPFAM" id="SSF50729">
    <property type="entry name" value="PH domain-like"/>
    <property type="match status" value="1"/>
</dbReference>
<reference evidence="2" key="1">
    <citation type="submission" date="2022-11" db="UniProtKB">
        <authorList>
            <consortium name="WormBaseParasite"/>
        </authorList>
    </citation>
    <scope>IDENTIFICATION</scope>
</reference>
<organism evidence="1 2">
    <name type="scientific">Romanomermis culicivorax</name>
    <name type="common">Nematode worm</name>
    <dbReference type="NCBI Taxonomy" id="13658"/>
    <lineage>
        <taxon>Eukaryota</taxon>
        <taxon>Metazoa</taxon>
        <taxon>Ecdysozoa</taxon>
        <taxon>Nematoda</taxon>
        <taxon>Enoplea</taxon>
        <taxon>Dorylaimia</taxon>
        <taxon>Mermithida</taxon>
        <taxon>Mermithoidea</taxon>
        <taxon>Mermithidae</taxon>
        <taxon>Romanomermis</taxon>
    </lineage>
</organism>
<dbReference type="GO" id="GO:0005737">
    <property type="term" value="C:cytoplasm"/>
    <property type="evidence" value="ECO:0007669"/>
    <property type="project" value="TreeGrafter"/>
</dbReference>
<protein>
    <submittedName>
        <fullName evidence="2">PID domain-containing protein</fullName>
    </submittedName>
</protein>
<dbReference type="GO" id="GO:0001540">
    <property type="term" value="F:amyloid-beta binding"/>
    <property type="evidence" value="ECO:0007669"/>
    <property type="project" value="InterPro"/>
</dbReference>
<dbReference type="GO" id="GO:0006355">
    <property type="term" value="P:regulation of DNA-templated transcription"/>
    <property type="evidence" value="ECO:0007669"/>
    <property type="project" value="TreeGrafter"/>
</dbReference>
<dbReference type="WBParaSite" id="nRc.2.0.1.t11681-RA">
    <property type="protein sequence ID" value="nRc.2.0.1.t11681-RA"/>
    <property type="gene ID" value="nRc.2.0.1.g11681"/>
</dbReference>
<dbReference type="PANTHER" id="PTHR14058:SF8">
    <property type="entry name" value="PROTEIN FE65 HOMOLOG"/>
    <property type="match status" value="1"/>
</dbReference>
<proteinExistence type="predicted"/>
<dbReference type="Gene3D" id="2.30.29.30">
    <property type="entry name" value="Pleckstrin-homology domain (PH domain)/Phosphotyrosine-binding domain (PTB)"/>
    <property type="match status" value="1"/>
</dbReference>
<evidence type="ECO:0000313" key="1">
    <source>
        <dbReference type="Proteomes" id="UP000887565"/>
    </source>
</evidence>
<dbReference type="Proteomes" id="UP000887565">
    <property type="component" value="Unplaced"/>
</dbReference>
<dbReference type="AlphaFoldDB" id="A0A915IEN7"/>
<dbReference type="InterPro" id="IPR011993">
    <property type="entry name" value="PH-like_dom_sf"/>
</dbReference>
<dbReference type="PANTHER" id="PTHR14058">
    <property type="entry name" value="AMYLOID BETA A4 PRECURSOR PROTEIN-BINDING FAMILY B"/>
    <property type="match status" value="1"/>
</dbReference>
<keyword evidence="1" id="KW-1185">Reference proteome</keyword>
<accession>A0A915IEN7</accession>